<dbReference type="EMBL" id="JANPWB010000010">
    <property type="protein sequence ID" value="KAJ1146856.1"/>
    <property type="molecule type" value="Genomic_DNA"/>
</dbReference>
<gene>
    <name evidence="2" type="ORF">NDU88_013114</name>
</gene>
<keyword evidence="3" id="KW-1185">Reference proteome</keyword>
<feature type="region of interest" description="Disordered" evidence="1">
    <location>
        <begin position="1"/>
        <end position="68"/>
    </location>
</feature>
<evidence type="ECO:0000313" key="2">
    <source>
        <dbReference type="EMBL" id="KAJ1146856.1"/>
    </source>
</evidence>
<evidence type="ECO:0000313" key="3">
    <source>
        <dbReference type="Proteomes" id="UP001066276"/>
    </source>
</evidence>
<protein>
    <submittedName>
        <fullName evidence="2">Uncharacterized protein</fullName>
    </submittedName>
</protein>
<name>A0AAV7R230_PLEWA</name>
<feature type="region of interest" description="Disordered" evidence="1">
    <location>
        <begin position="85"/>
        <end position="131"/>
    </location>
</feature>
<sequence length="146" mass="16103">MRPHSRGPLQEERDEPQDNQDSLLQRGKARVATKEKLIPKPTRGVPQRKPKVGGGSGPQSRGRAMQQDLLCQDLYESVQPRACSREPAAESVQPRACSREPAAESVQPRACSRERAAESLQPRACSRERAASPVWENPSIPTMALV</sequence>
<organism evidence="2 3">
    <name type="scientific">Pleurodeles waltl</name>
    <name type="common">Iberian ribbed newt</name>
    <dbReference type="NCBI Taxonomy" id="8319"/>
    <lineage>
        <taxon>Eukaryota</taxon>
        <taxon>Metazoa</taxon>
        <taxon>Chordata</taxon>
        <taxon>Craniata</taxon>
        <taxon>Vertebrata</taxon>
        <taxon>Euteleostomi</taxon>
        <taxon>Amphibia</taxon>
        <taxon>Batrachia</taxon>
        <taxon>Caudata</taxon>
        <taxon>Salamandroidea</taxon>
        <taxon>Salamandridae</taxon>
        <taxon>Pleurodelinae</taxon>
        <taxon>Pleurodeles</taxon>
    </lineage>
</organism>
<comment type="caution">
    <text evidence="2">The sequence shown here is derived from an EMBL/GenBank/DDBJ whole genome shotgun (WGS) entry which is preliminary data.</text>
</comment>
<dbReference type="Proteomes" id="UP001066276">
    <property type="component" value="Chromosome 6"/>
</dbReference>
<evidence type="ECO:0000256" key="1">
    <source>
        <dbReference type="SAM" id="MobiDB-lite"/>
    </source>
</evidence>
<reference evidence="2" key="1">
    <citation type="journal article" date="2022" name="bioRxiv">
        <title>Sequencing and chromosome-scale assembly of the giantPleurodeles waltlgenome.</title>
        <authorList>
            <person name="Brown T."/>
            <person name="Elewa A."/>
            <person name="Iarovenko S."/>
            <person name="Subramanian E."/>
            <person name="Araus A.J."/>
            <person name="Petzold A."/>
            <person name="Susuki M."/>
            <person name="Suzuki K.-i.T."/>
            <person name="Hayashi T."/>
            <person name="Toyoda A."/>
            <person name="Oliveira C."/>
            <person name="Osipova E."/>
            <person name="Leigh N.D."/>
            <person name="Simon A."/>
            <person name="Yun M.H."/>
        </authorList>
    </citation>
    <scope>NUCLEOTIDE SEQUENCE</scope>
    <source>
        <strain evidence="2">20211129_DDA</strain>
        <tissue evidence="2">Liver</tissue>
    </source>
</reference>
<dbReference type="AlphaFoldDB" id="A0AAV7R230"/>
<proteinExistence type="predicted"/>
<accession>A0AAV7R230</accession>